<gene>
    <name evidence="10" type="ORF">TREES_T100013870</name>
</gene>
<comment type="similarity">
    <text evidence="1">Belongs to the chaperonin (HSP60) family.</text>
</comment>
<dbReference type="Proteomes" id="UP000011518">
    <property type="component" value="Unassembled WGS sequence"/>
</dbReference>
<dbReference type="GO" id="GO:0140662">
    <property type="term" value="F:ATP-dependent protein folding chaperone"/>
    <property type="evidence" value="ECO:0007669"/>
    <property type="project" value="InterPro"/>
</dbReference>
<dbReference type="EMBL" id="KB320602">
    <property type="protein sequence ID" value="ELW67705.1"/>
    <property type="molecule type" value="Genomic_DNA"/>
</dbReference>
<dbReference type="GO" id="GO:0042026">
    <property type="term" value="P:protein refolding"/>
    <property type="evidence" value="ECO:0007669"/>
    <property type="project" value="InterPro"/>
</dbReference>
<proteinExistence type="inferred from homology"/>
<dbReference type="SUPFAM" id="SSF52029">
    <property type="entry name" value="GroEL apical domain-like"/>
    <property type="match status" value="1"/>
</dbReference>
<dbReference type="PANTHER" id="PTHR45633">
    <property type="entry name" value="60 KDA HEAT SHOCK PROTEIN, MITOCHONDRIAL"/>
    <property type="match status" value="1"/>
</dbReference>
<dbReference type="STRING" id="246437.L9KXP2"/>
<dbReference type="InterPro" id="IPR027409">
    <property type="entry name" value="GroEL-like_apical_dom_sf"/>
</dbReference>
<evidence type="ECO:0000313" key="10">
    <source>
        <dbReference type="EMBL" id="ELW67705.1"/>
    </source>
</evidence>
<dbReference type="Gene3D" id="3.50.7.10">
    <property type="entry name" value="GroEL"/>
    <property type="match status" value="1"/>
</dbReference>
<evidence type="ECO:0000256" key="2">
    <source>
        <dbReference type="ARBA" id="ARBA00012198"/>
    </source>
</evidence>
<evidence type="ECO:0000256" key="8">
    <source>
        <dbReference type="ARBA" id="ARBA00037436"/>
    </source>
</evidence>
<reference evidence="11" key="1">
    <citation type="submission" date="2012-07" db="EMBL/GenBank/DDBJ databases">
        <title>Genome of the Chinese tree shrew, a rising model animal genetically related to primates.</title>
        <authorList>
            <person name="Zhang G."/>
            <person name="Fan Y."/>
            <person name="Yao Y."/>
            <person name="Huang Z."/>
        </authorList>
    </citation>
    <scope>NUCLEOTIDE SEQUENCE [LARGE SCALE GENOMIC DNA]</scope>
</reference>
<name>L9KXP2_TUPCH</name>
<evidence type="ECO:0000256" key="3">
    <source>
        <dbReference type="ARBA" id="ARBA00019981"/>
    </source>
</evidence>
<evidence type="ECO:0000256" key="9">
    <source>
        <dbReference type="ARBA" id="ARBA00046475"/>
    </source>
</evidence>
<dbReference type="InParanoid" id="L9KXP2"/>
<comment type="subunit">
    <text evidence="9">Homoheptamer arranged in a ring structure. The functional units of these chaperonins consist of heptameric rings of the large subunit Hsp60, which function as a back-to-back double ring. Interacts with 2 heptameric Hsp10 rings to form the symmetrical football complex. Interacts with HRAS. Interacts with ATAD3A. Interacts with ETFBKMT and EEF1AKMT3. Interacts with MFHAS1.</text>
</comment>
<keyword evidence="11" id="KW-1185">Reference proteome</keyword>
<evidence type="ECO:0000256" key="4">
    <source>
        <dbReference type="ARBA" id="ARBA00023186"/>
    </source>
</evidence>
<evidence type="ECO:0000256" key="5">
    <source>
        <dbReference type="ARBA" id="ARBA00029756"/>
    </source>
</evidence>
<accession>L9KXP2</accession>
<keyword evidence="4" id="KW-0143">Chaperone</keyword>
<dbReference type="AlphaFoldDB" id="L9KXP2"/>
<evidence type="ECO:0000313" key="11">
    <source>
        <dbReference type="Proteomes" id="UP000011518"/>
    </source>
</evidence>
<sequence>MAMVLARCMTKEGFQKVSKANAHCKSLVIIVEDVDGEALSTLILNRLKVDFQVVAIKLPDFGDNPKNQLKGMAIAKGDAVFGEEDLTLNIEDIQPHDIEVGEAIVTKDEVPCS</sequence>
<protein>
    <recommendedName>
        <fullName evidence="3">60 kDa heat shock protein, mitochondrial</fullName>
        <ecNumber evidence="2">5.6.1.7</ecNumber>
    </recommendedName>
    <alternativeName>
        <fullName evidence="5">60 kDa chaperonin</fullName>
    </alternativeName>
    <alternativeName>
        <fullName evidence="7">Chaperonin 60</fullName>
    </alternativeName>
    <alternativeName>
        <fullName evidence="6">Heat shock protein 60</fullName>
    </alternativeName>
</protein>
<evidence type="ECO:0000256" key="7">
    <source>
        <dbReference type="ARBA" id="ARBA00031799"/>
    </source>
</evidence>
<organism evidence="10 11">
    <name type="scientific">Tupaia chinensis</name>
    <name type="common">Chinese tree shrew</name>
    <name type="synonym">Tupaia belangeri chinensis</name>
    <dbReference type="NCBI Taxonomy" id="246437"/>
    <lineage>
        <taxon>Eukaryota</taxon>
        <taxon>Metazoa</taxon>
        <taxon>Chordata</taxon>
        <taxon>Craniata</taxon>
        <taxon>Vertebrata</taxon>
        <taxon>Euteleostomi</taxon>
        <taxon>Mammalia</taxon>
        <taxon>Eutheria</taxon>
        <taxon>Euarchontoglires</taxon>
        <taxon>Scandentia</taxon>
        <taxon>Tupaiidae</taxon>
        <taxon>Tupaia</taxon>
    </lineage>
</organism>
<keyword evidence="10" id="KW-0346">Stress response</keyword>
<dbReference type="InterPro" id="IPR001844">
    <property type="entry name" value="Cpn60/GroEL"/>
</dbReference>
<dbReference type="EC" id="5.6.1.7" evidence="2"/>
<comment type="function">
    <text evidence="8">Chaperonin implicated in mitochondrial protein import and macromolecular assembly. Together with Hsp10, facilitates the correct folding of imported proteins. May also prevent misfolding and promote the refolding and proper assembly of unfolded polypeptides generated under stress conditions in the mitochondrial matrix. The functional units of these chaperonins consist of heptameric rings of the large subunit Hsp60, which function as a back-to-back double ring. In a cyclic reaction, Hsp60 ring complexes bind one unfolded substrate protein per ring, followed by the binding of ATP and association with 2 heptameric rings of the co-chaperonin Hsp10. This leads to sequestration of the substrate protein in the inner cavity of Hsp60 where, for a certain period of time, it can fold undisturbed by other cell components. Synchronous hydrolysis of ATP in all Hsp60 subunits results in the dissociation of the chaperonin rings and the release of ADP and the folded substrate protein.</text>
</comment>
<evidence type="ECO:0000256" key="6">
    <source>
        <dbReference type="ARBA" id="ARBA00030005"/>
    </source>
</evidence>
<evidence type="ECO:0000256" key="1">
    <source>
        <dbReference type="ARBA" id="ARBA00006607"/>
    </source>
</evidence>
<reference evidence="11" key="2">
    <citation type="journal article" date="2013" name="Nat. Commun.">
        <title>Genome of the Chinese tree shrew.</title>
        <authorList>
            <person name="Fan Y."/>
            <person name="Huang Z.Y."/>
            <person name="Cao C.C."/>
            <person name="Chen C.S."/>
            <person name="Chen Y.X."/>
            <person name="Fan D.D."/>
            <person name="He J."/>
            <person name="Hou H.L."/>
            <person name="Hu L."/>
            <person name="Hu X.T."/>
            <person name="Jiang X.T."/>
            <person name="Lai R."/>
            <person name="Lang Y.S."/>
            <person name="Liang B."/>
            <person name="Liao S.G."/>
            <person name="Mu D."/>
            <person name="Ma Y.Y."/>
            <person name="Niu Y.Y."/>
            <person name="Sun X.Q."/>
            <person name="Xia J.Q."/>
            <person name="Xiao J."/>
            <person name="Xiong Z.Q."/>
            <person name="Xu L."/>
            <person name="Yang L."/>
            <person name="Zhang Y."/>
            <person name="Zhao W."/>
            <person name="Zhao X.D."/>
            <person name="Zheng Y.T."/>
            <person name="Zhou J.M."/>
            <person name="Zhu Y.B."/>
            <person name="Zhang G.J."/>
            <person name="Wang J."/>
            <person name="Yao Y.G."/>
        </authorList>
    </citation>
    <scope>NUCLEOTIDE SEQUENCE [LARGE SCALE GENOMIC DNA]</scope>
</reference>